<dbReference type="AlphaFoldDB" id="A0A6L5Z0F4"/>
<feature type="domain" description="Glycoside hydrolase family 3 N-terminal" evidence="6">
    <location>
        <begin position="30"/>
        <end position="293"/>
    </location>
</feature>
<comment type="catalytic activity">
    <reaction evidence="1">
        <text>Hydrolysis of terminal non-reducing N-acetyl-D-hexosamine residues in N-acetyl-beta-D-hexosaminides.</text>
        <dbReference type="EC" id="3.2.1.52"/>
    </reaction>
</comment>
<dbReference type="InterPro" id="IPR001764">
    <property type="entry name" value="Glyco_hydro_3_N"/>
</dbReference>
<keyword evidence="8" id="KW-1185">Reference proteome</keyword>
<sequence length="339" mass="35281">MSARAAILGCSGPVLTRAEARFFASSDPWGFILFARNVETPAQVRALVRDLRGAVGREAPVLIDQEGGRVARLTPPHWTGWDNAESFLARFAGPRERVAAMRLRYHVIGTELALLGIDVNCAPMVDIARPETHVAIRQRLYGAAPDAVATLGRAVADGLAAGGVLPVLKHVPGHGRTPLDSHLSLPVVDAPRDLLEAEDFAPFRALADLPLGMTAHIVYAALDAERPATTSPAVLAAIRADIGFRGALMSDDLSMGALSGTLDARAAAAIAAGCDLALHCNGDADEMRAVMGAAPRLAGAALARTDAALAARAALQPVPIDVPAALQQIDDLARGVPVA</sequence>
<dbReference type="EMBL" id="WIND01000005">
    <property type="protein sequence ID" value="MSU89789.1"/>
    <property type="molecule type" value="Genomic_DNA"/>
</dbReference>
<dbReference type="GO" id="GO:0009254">
    <property type="term" value="P:peptidoglycan turnover"/>
    <property type="evidence" value="ECO:0007669"/>
    <property type="project" value="TreeGrafter"/>
</dbReference>
<evidence type="ECO:0000313" key="8">
    <source>
        <dbReference type="Proteomes" id="UP000474957"/>
    </source>
</evidence>
<dbReference type="Gene3D" id="3.20.20.300">
    <property type="entry name" value="Glycoside hydrolase, family 3, N-terminal domain"/>
    <property type="match status" value="1"/>
</dbReference>
<name>A0A6L5Z0F4_9RHOB</name>
<protein>
    <recommendedName>
        <fullName evidence="3">beta-N-acetylhexosaminidase</fullName>
        <ecNumber evidence="3">3.2.1.52</ecNumber>
    </recommendedName>
</protein>
<evidence type="ECO:0000256" key="3">
    <source>
        <dbReference type="ARBA" id="ARBA00012663"/>
    </source>
</evidence>
<dbReference type="PANTHER" id="PTHR30480">
    <property type="entry name" value="BETA-HEXOSAMINIDASE-RELATED"/>
    <property type="match status" value="1"/>
</dbReference>
<keyword evidence="4" id="KW-0378">Hydrolase</keyword>
<dbReference type="Proteomes" id="UP000474957">
    <property type="component" value="Unassembled WGS sequence"/>
</dbReference>
<comment type="caution">
    <text evidence="7">The sequence shown here is derived from an EMBL/GenBank/DDBJ whole genome shotgun (WGS) entry which is preliminary data.</text>
</comment>
<dbReference type="Pfam" id="PF00933">
    <property type="entry name" value="Glyco_hydro_3"/>
    <property type="match status" value="1"/>
</dbReference>
<evidence type="ECO:0000256" key="4">
    <source>
        <dbReference type="ARBA" id="ARBA00022801"/>
    </source>
</evidence>
<dbReference type="InterPro" id="IPR036962">
    <property type="entry name" value="Glyco_hydro_3_N_sf"/>
</dbReference>
<evidence type="ECO:0000256" key="1">
    <source>
        <dbReference type="ARBA" id="ARBA00001231"/>
    </source>
</evidence>
<accession>A0A6L5Z0F4</accession>
<dbReference type="EC" id="3.2.1.52" evidence="3"/>
<evidence type="ECO:0000256" key="5">
    <source>
        <dbReference type="ARBA" id="ARBA00023295"/>
    </source>
</evidence>
<reference evidence="7 8" key="1">
    <citation type="submission" date="2019-10" db="EMBL/GenBank/DDBJ databases">
        <title>Cognatihalovulum marinum gen. nov. sp. nov., a new member of the family Rhodobacteraceae isolated from deep seawater of the Northwest Indian Ocean.</title>
        <authorList>
            <person name="Ruan C."/>
            <person name="Wang J."/>
            <person name="Zheng X."/>
            <person name="Song L."/>
            <person name="Zhu Y."/>
            <person name="Huang Y."/>
            <person name="Lu Z."/>
            <person name="Du W."/>
            <person name="Huang L."/>
            <person name="Dai X."/>
        </authorList>
    </citation>
    <scope>NUCLEOTIDE SEQUENCE [LARGE SCALE GENOMIC DNA]</scope>
    <source>
        <strain evidence="7 8">2CG4</strain>
    </source>
</reference>
<dbReference type="InterPro" id="IPR017853">
    <property type="entry name" value="GH"/>
</dbReference>
<dbReference type="SUPFAM" id="SSF51445">
    <property type="entry name" value="(Trans)glycosidases"/>
    <property type="match status" value="1"/>
</dbReference>
<dbReference type="InterPro" id="IPR050226">
    <property type="entry name" value="NagZ_Beta-hexosaminidase"/>
</dbReference>
<proteinExistence type="inferred from homology"/>
<keyword evidence="5" id="KW-0326">Glycosidase</keyword>
<dbReference type="RefSeq" id="WP_325063172.1">
    <property type="nucleotide sequence ID" value="NZ_WIND01000005.1"/>
</dbReference>
<dbReference type="GO" id="GO:0005975">
    <property type="term" value="P:carbohydrate metabolic process"/>
    <property type="evidence" value="ECO:0007669"/>
    <property type="project" value="InterPro"/>
</dbReference>
<organism evidence="7 8">
    <name type="scientific">Halovulum marinum</name>
    <dbReference type="NCBI Taxonomy" id="2662447"/>
    <lineage>
        <taxon>Bacteria</taxon>
        <taxon>Pseudomonadati</taxon>
        <taxon>Pseudomonadota</taxon>
        <taxon>Alphaproteobacteria</taxon>
        <taxon>Rhodobacterales</taxon>
        <taxon>Paracoccaceae</taxon>
        <taxon>Halovulum</taxon>
    </lineage>
</organism>
<comment type="similarity">
    <text evidence="2">Belongs to the glycosyl hydrolase 3 family.</text>
</comment>
<dbReference type="GO" id="GO:0004563">
    <property type="term" value="F:beta-N-acetylhexosaminidase activity"/>
    <property type="evidence" value="ECO:0007669"/>
    <property type="project" value="UniProtKB-EC"/>
</dbReference>
<evidence type="ECO:0000313" key="7">
    <source>
        <dbReference type="EMBL" id="MSU89789.1"/>
    </source>
</evidence>
<evidence type="ECO:0000256" key="2">
    <source>
        <dbReference type="ARBA" id="ARBA00005336"/>
    </source>
</evidence>
<gene>
    <name evidence="7" type="ORF">GE300_09185</name>
</gene>
<dbReference type="PANTHER" id="PTHR30480:SF13">
    <property type="entry name" value="BETA-HEXOSAMINIDASE"/>
    <property type="match status" value="1"/>
</dbReference>
<evidence type="ECO:0000259" key="6">
    <source>
        <dbReference type="Pfam" id="PF00933"/>
    </source>
</evidence>